<sequence>CIYSKPRSGYFVSDIEALPIINRNHSQLNGPSLDMTSNNRHNDQSYQYAFNLSEIDAEYFPMQQFRKYARDVFEDDQLGLLQHTNPKGEWSLRQEIAHYLFNSRGVTCHPEQIIIGSSTEQLINLLTDMLSKEQFIIENPSYPPIKQVL</sequence>
<dbReference type="AlphaFoldDB" id="A0A3A0UWA7"/>
<keyword evidence="2" id="KW-0032">Aminotransferase</keyword>
<dbReference type="RefSeq" id="WP_119486554.1">
    <property type="nucleotide sequence ID" value="NZ_QYJN01000796.1"/>
</dbReference>
<dbReference type="InterPro" id="IPR015424">
    <property type="entry name" value="PyrdxlP-dep_Trfase"/>
</dbReference>
<keyword evidence="2" id="KW-0808">Transferase</keyword>
<dbReference type="GO" id="GO:0008483">
    <property type="term" value="F:transaminase activity"/>
    <property type="evidence" value="ECO:0007669"/>
    <property type="project" value="UniProtKB-KW"/>
</dbReference>
<dbReference type="Gene3D" id="3.40.640.10">
    <property type="entry name" value="Type I PLP-dependent aspartate aminotransferase-like (Major domain)"/>
    <property type="match status" value="1"/>
</dbReference>
<proteinExistence type="predicted"/>
<organism evidence="2 3">
    <name type="scientific">Staphylococcus gallinarum</name>
    <dbReference type="NCBI Taxonomy" id="1293"/>
    <lineage>
        <taxon>Bacteria</taxon>
        <taxon>Bacillati</taxon>
        <taxon>Bacillota</taxon>
        <taxon>Bacilli</taxon>
        <taxon>Bacillales</taxon>
        <taxon>Staphylococcaceae</taxon>
        <taxon>Staphylococcus</taxon>
    </lineage>
</organism>
<dbReference type="InterPro" id="IPR051446">
    <property type="entry name" value="HTH_trans_reg/aminotransferase"/>
</dbReference>
<dbReference type="Pfam" id="PF00155">
    <property type="entry name" value="Aminotran_1_2"/>
    <property type="match status" value="1"/>
</dbReference>
<feature type="domain" description="Aminotransferase class I/classII large" evidence="1">
    <location>
        <begin position="51"/>
        <end position="148"/>
    </location>
</feature>
<evidence type="ECO:0000313" key="3">
    <source>
        <dbReference type="Proteomes" id="UP000265541"/>
    </source>
</evidence>
<dbReference type="InterPro" id="IPR015421">
    <property type="entry name" value="PyrdxlP-dep_Trfase_major"/>
</dbReference>
<evidence type="ECO:0000259" key="1">
    <source>
        <dbReference type="Pfam" id="PF00155"/>
    </source>
</evidence>
<dbReference type="Proteomes" id="UP000265541">
    <property type="component" value="Unassembled WGS sequence"/>
</dbReference>
<dbReference type="GO" id="GO:0030170">
    <property type="term" value="F:pyridoxal phosphate binding"/>
    <property type="evidence" value="ECO:0007669"/>
    <property type="project" value="InterPro"/>
</dbReference>
<dbReference type="PANTHER" id="PTHR46577">
    <property type="entry name" value="HTH-TYPE TRANSCRIPTIONAL REGULATORY PROTEIN GABR"/>
    <property type="match status" value="1"/>
</dbReference>
<feature type="non-terminal residue" evidence="2">
    <location>
        <position position="149"/>
    </location>
</feature>
<gene>
    <name evidence="2" type="ORF">BUZ14_18340</name>
</gene>
<reference evidence="2 3" key="1">
    <citation type="journal article" date="2016" name="Front. Microbiol.">
        <title>Comprehensive Phylogenetic Analysis of Bovine Non-aureus Staphylococci Species Based on Whole-Genome Sequencing.</title>
        <authorList>
            <person name="Naushad S."/>
            <person name="Barkema H.W."/>
            <person name="Luby C."/>
            <person name="Condas L.A."/>
            <person name="Nobrega D.B."/>
            <person name="Carson D.A."/>
            <person name="De Buck J."/>
        </authorList>
    </citation>
    <scope>NUCLEOTIDE SEQUENCE [LARGE SCALE GENOMIC DNA]</scope>
    <source>
        <strain evidence="2 3">SNUC 4781</strain>
    </source>
</reference>
<comment type="caution">
    <text evidence="2">The sequence shown here is derived from an EMBL/GenBank/DDBJ whole genome shotgun (WGS) entry which is preliminary data.</text>
</comment>
<dbReference type="SUPFAM" id="SSF53383">
    <property type="entry name" value="PLP-dependent transferases"/>
    <property type="match status" value="1"/>
</dbReference>
<accession>A0A3A0UWA7</accession>
<feature type="non-terminal residue" evidence="2">
    <location>
        <position position="1"/>
    </location>
</feature>
<dbReference type="OrthoDB" id="9808770at2"/>
<name>A0A3A0UWA7_STAGA</name>
<dbReference type="EMBL" id="QYJN01000796">
    <property type="protein sequence ID" value="RIP09325.1"/>
    <property type="molecule type" value="Genomic_DNA"/>
</dbReference>
<dbReference type="InterPro" id="IPR004839">
    <property type="entry name" value="Aminotransferase_I/II_large"/>
</dbReference>
<dbReference type="PANTHER" id="PTHR46577:SF1">
    <property type="entry name" value="HTH-TYPE TRANSCRIPTIONAL REGULATORY PROTEIN GABR"/>
    <property type="match status" value="1"/>
</dbReference>
<protein>
    <submittedName>
        <fullName evidence="2">Aminotransferase class I/II-fold pyridoxal phosphate-dependent enzyme</fullName>
    </submittedName>
</protein>
<evidence type="ECO:0000313" key="2">
    <source>
        <dbReference type="EMBL" id="RIP09325.1"/>
    </source>
</evidence>